<reference evidence="1" key="1">
    <citation type="submission" date="2021-02" db="EMBL/GenBank/DDBJ databases">
        <authorList>
            <consortium name="DOE Joint Genome Institute"/>
            <person name="Ahrendt S."/>
            <person name="Looney B.P."/>
            <person name="Miyauchi S."/>
            <person name="Morin E."/>
            <person name="Drula E."/>
            <person name="Courty P.E."/>
            <person name="Chicoki N."/>
            <person name="Fauchery L."/>
            <person name="Kohler A."/>
            <person name="Kuo A."/>
            <person name="Labutti K."/>
            <person name="Pangilinan J."/>
            <person name="Lipzen A."/>
            <person name="Riley R."/>
            <person name="Andreopoulos W."/>
            <person name="He G."/>
            <person name="Johnson J."/>
            <person name="Barry K.W."/>
            <person name="Grigoriev I.V."/>
            <person name="Nagy L."/>
            <person name="Hibbett D."/>
            <person name="Henrissat B."/>
            <person name="Matheny P.B."/>
            <person name="Labbe J."/>
            <person name="Martin F."/>
        </authorList>
    </citation>
    <scope>NUCLEOTIDE SEQUENCE</scope>
    <source>
        <strain evidence="1">EC-137</strain>
    </source>
</reference>
<accession>A0ACB8QB53</accession>
<gene>
    <name evidence="1" type="ORF">K488DRAFT_73296</name>
</gene>
<evidence type="ECO:0000313" key="1">
    <source>
        <dbReference type="EMBL" id="KAI0029021.1"/>
    </source>
</evidence>
<evidence type="ECO:0000313" key="2">
    <source>
        <dbReference type="Proteomes" id="UP000814128"/>
    </source>
</evidence>
<dbReference type="Proteomes" id="UP000814128">
    <property type="component" value="Unassembled WGS sequence"/>
</dbReference>
<reference evidence="1" key="2">
    <citation type="journal article" date="2022" name="New Phytol.">
        <title>Evolutionary transition to the ectomycorrhizal habit in the genomes of a hyperdiverse lineage of mushroom-forming fungi.</title>
        <authorList>
            <person name="Looney B."/>
            <person name="Miyauchi S."/>
            <person name="Morin E."/>
            <person name="Drula E."/>
            <person name="Courty P.E."/>
            <person name="Kohler A."/>
            <person name="Kuo A."/>
            <person name="LaButti K."/>
            <person name="Pangilinan J."/>
            <person name="Lipzen A."/>
            <person name="Riley R."/>
            <person name="Andreopoulos W."/>
            <person name="He G."/>
            <person name="Johnson J."/>
            <person name="Nolan M."/>
            <person name="Tritt A."/>
            <person name="Barry K.W."/>
            <person name="Grigoriev I.V."/>
            <person name="Nagy L.G."/>
            <person name="Hibbett D."/>
            <person name="Henrissat B."/>
            <person name="Matheny P.B."/>
            <person name="Labbe J."/>
            <person name="Martin F.M."/>
        </authorList>
    </citation>
    <scope>NUCLEOTIDE SEQUENCE</scope>
    <source>
        <strain evidence="1">EC-137</strain>
    </source>
</reference>
<protein>
    <submittedName>
        <fullName evidence="1">Uncharacterized protein</fullName>
    </submittedName>
</protein>
<proteinExistence type="predicted"/>
<comment type="caution">
    <text evidence="1">The sequence shown here is derived from an EMBL/GenBank/DDBJ whole genome shotgun (WGS) entry which is preliminary data.</text>
</comment>
<keyword evidence="2" id="KW-1185">Reference proteome</keyword>
<dbReference type="EMBL" id="MU273704">
    <property type="protein sequence ID" value="KAI0029021.1"/>
    <property type="molecule type" value="Genomic_DNA"/>
</dbReference>
<name>A0ACB8QB53_9AGAM</name>
<organism evidence="1 2">
    <name type="scientific">Vararia minispora EC-137</name>
    <dbReference type="NCBI Taxonomy" id="1314806"/>
    <lineage>
        <taxon>Eukaryota</taxon>
        <taxon>Fungi</taxon>
        <taxon>Dikarya</taxon>
        <taxon>Basidiomycota</taxon>
        <taxon>Agaricomycotina</taxon>
        <taxon>Agaricomycetes</taxon>
        <taxon>Russulales</taxon>
        <taxon>Lachnocladiaceae</taxon>
        <taxon>Vararia</taxon>
    </lineage>
</organism>
<sequence length="221" mass="25283">MSSSSSSSSNPSPHSPTNDSNRHKAAKKAKKAEIIRARKAWAEICVQHRPRKWINRRMLPSDTNKPPLLHFGIGVKTELLDAEGSLVCYAKENGLYEEIFDRNGSLERRSTTCCATLLAVRHLSHVFGFKLEIVVPYSLKYDIVIAVYNNWDIEDNRLPPRKEKEILNAIRQAVGDLEQVPLWYHDSLEKEGQWSFLPRSRPIRKPRRPSELSADIPAEED</sequence>